<dbReference type="GO" id="GO:1900376">
    <property type="term" value="P:regulation of secondary metabolite biosynthetic process"/>
    <property type="evidence" value="ECO:0007669"/>
    <property type="project" value="TreeGrafter"/>
</dbReference>
<feature type="binding site" evidence="7">
    <location>
        <position position="129"/>
    </location>
    <ligand>
        <name>Zn(2+)</name>
        <dbReference type="ChEBI" id="CHEBI:29105"/>
    </ligand>
</feature>
<evidence type="ECO:0000256" key="1">
    <source>
        <dbReference type="ARBA" id="ARBA00007957"/>
    </source>
</evidence>
<keyword evidence="3 7" id="KW-0862">Zinc</keyword>
<keyword evidence="5" id="KW-0238">DNA-binding</keyword>
<evidence type="ECO:0000256" key="4">
    <source>
        <dbReference type="ARBA" id="ARBA00023015"/>
    </source>
</evidence>
<feature type="binding site" evidence="8">
    <location>
        <position position="121"/>
    </location>
    <ligand>
        <name>Fe cation</name>
        <dbReference type="ChEBI" id="CHEBI:24875"/>
    </ligand>
</feature>
<dbReference type="GeneID" id="77465163"/>
<dbReference type="Pfam" id="PF01475">
    <property type="entry name" value="FUR"/>
    <property type="match status" value="1"/>
</dbReference>
<evidence type="ECO:0000313" key="9">
    <source>
        <dbReference type="EMBL" id="VWL90820.1"/>
    </source>
</evidence>
<keyword evidence="6" id="KW-0804">Transcription</keyword>
<dbReference type="SUPFAM" id="SSF46785">
    <property type="entry name" value="Winged helix' DNA-binding domain"/>
    <property type="match status" value="1"/>
</dbReference>
<dbReference type="RefSeq" id="WP_152062942.1">
    <property type="nucleotide sequence ID" value="NZ_CABWIC010000007.1"/>
</dbReference>
<keyword evidence="2" id="KW-0678">Repressor</keyword>
<feature type="binding site" evidence="7">
    <location>
        <position position="92"/>
    </location>
    <ligand>
        <name>Zn(2+)</name>
        <dbReference type="ChEBI" id="CHEBI:29105"/>
    </ligand>
</feature>
<dbReference type="GO" id="GO:0003700">
    <property type="term" value="F:DNA-binding transcription factor activity"/>
    <property type="evidence" value="ECO:0007669"/>
    <property type="project" value="InterPro"/>
</dbReference>
<reference evidence="9 10" key="1">
    <citation type="submission" date="2019-10" db="EMBL/GenBank/DDBJ databases">
        <authorList>
            <person name="Wolf R A."/>
        </authorList>
    </citation>
    <scope>NUCLEOTIDE SEQUENCE [LARGE SCALE GENOMIC DNA]</scope>
    <source>
        <strain evidence="9">Collinsella_intestinalis_DSM_13632</strain>
    </source>
</reference>
<dbReference type="Proteomes" id="UP000405524">
    <property type="component" value="Unassembled WGS sequence"/>
</dbReference>
<evidence type="ECO:0000256" key="3">
    <source>
        <dbReference type="ARBA" id="ARBA00022833"/>
    </source>
</evidence>
<evidence type="ECO:0000256" key="2">
    <source>
        <dbReference type="ARBA" id="ARBA00022491"/>
    </source>
</evidence>
<dbReference type="PANTHER" id="PTHR33202:SF7">
    <property type="entry name" value="FERRIC UPTAKE REGULATION PROTEIN"/>
    <property type="match status" value="1"/>
</dbReference>
<dbReference type="Gene3D" id="1.10.10.10">
    <property type="entry name" value="Winged helix-like DNA-binding domain superfamily/Winged helix DNA-binding domain"/>
    <property type="match status" value="1"/>
</dbReference>
<evidence type="ECO:0000313" key="10">
    <source>
        <dbReference type="Proteomes" id="UP000405524"/>
    </source>
</evidence>
<organism evidence="9 10">
    <name type="scientific">Collinsella intestinalis</name>
    <dbReference type="NCBI Taxonomy" id="147207"/>
    <lineage>
        <taxon>Bacteria</taxon>
        <taxon>Bacillati</taxon>
        <taxon>Actinomycetota</taxon>
        <taxon>Coriobacteriia</taxon>
        <taxon>Coriobacteriales</taxon>
        <taxon>Coriobacteriaceae</taxon>
        <taxon>Collinsella</taxon>
    </lineage>
</organism>
<dbReference type="InterPro" id="IPR036390">
    <property type="entry name" value="WH_DNA-bd_sf"/>
</dbReference>
<comment type="similarity">
    <text evidence="1">Belongs to the Fur family.</text>
</comment>
<evidence type="ECO:0000256" key="8">
    <source>
        <dbReference type="PIRSR" id="PIRSR602481-2"/>
    </source>
</evidence>
<dbReference type="InterPro" id="IPR036388">
    <property type="entry name" value="WH-like_DNA-bd_sf"/>
</dbReference>
<dbReference type="EMBL" id="CABWIC010000007">
    <property type="protein sequence ID" value="VWL90820.1"/>
    <property type="molecule type" value="Genomic_DNA"/>
</dbReference>
<keyword evidence="8" id="KW-0408">Iron</keyword>
<dbReference type="GO" id="GO:0008270">
    <property type="term" value="F:zinc ion binding"/>
    <property type="evidence" value="ECO:0007669"/>
    <property type="project" value="TreeGrafter"/>
</dbReference>
<feature type="binding site" evidence="7">
    <location>
        <position position="132"/>
    </location>
    <ligand>
        <name>Zn(2+)</name>
        <dbReference type="ChEBI" id="CHEBI:29105"/>
    </ligand>
</feature>
<gene>
    <name evidence="9" type="primary">perR</name>
    <name evidence="9" type="ORF">JKKLCJKK_00171</name>
</gene>
<keyword evidence="7" id="KW-0479">Metal-binding</keyword>
<comment type="cofactor">
    <cofactor evidence="7">
        <name>Zn(2+)</name>
        <dbReference type="ChEBI" id="CHEBI:29105"/>
    </cofactor>
    <text evidence="7">Binds 1 zinc ion per subunit.</text>
</comment>
<evidence type="ECO:0000256" key="6">
    <source>
        <dbReference type="ARBA" id="ARBA00023163"/>
    </source>
</evidence>
<evidence type="ECO:0000256" key="5">
    <source>
        <dbReference type="ARBA" id="ARBA00023125"/>
    </source>
</evidence>
<proteinExistence type="inferred from homology"/>
<dbReference type="GO" id="GO:0000976">
    <property type="term" value="F:transcription cis-regulatory region binding"/>
    <property type="evidence" value="ECO:0007669"/>
    <property type="project" value="TreeGrafter"/>
</dbReference>
<accession>A0A5K1IRU7</accession>
<dbReference type="InterPro" id="IPR043135">
    <property type="entry name" value="Fur_C"/>
</dbReference>
<dbReference type="OrthoDB" id="5242893at2"/>
<feature type="binding site" evidence="7">
    <location>
        <position position="89"/>
    </location>
    <ligand>
        <name>Zn(2+)</name>
        <dbReference type="ChEBI" id="CHEBI:29105"/>
    </ligand>
</feature>
<dbReference type="Gene3D" id="3.30.1490.190">
    <property type="match status" value="1"/>
</dbReference>
<dbReference type="PANTHER" id="PTHR33202">
    <property type="entry name" value="ZINC UPTAKE REGULATION PROTEIN"/>
    <property type="match status" value="1"/>
</dbReference>
<comment type="cofactor">
    <cofactor evidence="8">
        <name>Mn(2+)</name>
        <dbReference type="ChEBI" id="CHEBI:29035"/>
    </cofactor>
    <cofactor evidence="8">
        <name>Fe(2+)</name>
        <dbReference type="ChEBI" id="CHEBI:29033"/>
    </cofactor>
    <text evidence="8">Binds 1 Mn(2+) or Fe(2+) ion per subunit.</text>
</comment>
<protein>
    <submittedName>
        <fullName evidence="9">Peroxide-responsive repressor PerR</fullName>
    </submittedName>
</protein>
<sequence length="138" mass="15152">MSTSAPDQPVTRRNTRQRQLVLDAVRSRCDHPTAEEIYLQVRETDGRVSRGTVYRNLNLLTEAGIITTVKAPGTSRFDWRCDGHAHVVCRACGAVADIALPHDQALDARAAEESSYAQVCHSLFFEGTCPACQHAAQS</sequence>
<dbReference type="CDD" id="cd07153">
    <property type="entry name" value="Fur_like"/>
    <property type="match status" value="1"/>
</dbReference>
<dbReference type="AlphaFoldDB" id="A0A5K1IRU7"/>
<name>A0A5K1IRU7_9ACTN</name>
<evidence type="ECO:0000256" key="7">
    <source>
        <dbReference type="PIRSR" id="PIRSR602481-1"/>
    </source>
</evidence>
<dbReference type="InterPro" id="IPR002481">
    <property type="entry name" value="FUR"/>
</dbReference>
<keyword evidence="4" id="KW-0805">Transcription regulation</keyword>
<dbReference type="GO" id="GO:0045892">
    <property type="term" value="P:negative regulation of DNA-templated transcription"/>
    <property type="evidence" value="ECO:0007669"/>
    <property type="project" value="TreeGrafter"/>
</dbReference>